<keyword evidence="2" id="KW-0808">Transferase</keyword>
<gene>
    <name evidence="2" type="ORF">CN611_32345</name>
</gene>
<proteinExistence type="predicted"/>
<reference evidence="2 3" key="1">
    <citation type="submission" date="2017-09" db="EMBL/GenBank/DDBJ databases">
        <title>Large-scale bioinformatics analysis of Bacillus genomes uncovers conserved roles of natural products in bacterial physiology.</title>
        <authorList>
            <consortium name="Agbiome Team Llc"/>
            <person name="Bleich R.M."/>
            <person name="Grubbs K.J."/>
            <person name="Santa Maria K.C."/>
            <person name="Allen S.E."/>
            <person name="Farag S."/>
            <person name="Shank E.A."/>
            <person name="Bowers A."/>
        </authorList>
    </citation>
    <scope>NUCLEOTIDE SEQUENCE [LARGE SCALE GENOMIC DNA]</scope>
    <source>
        <strain evidence="2 3">AFS010764</strain>
    </source>
</reference>
<evidence type="ECO:0000256" key="1">
    <source>
        <dbReference type="SAM" id="Phobius"/>
    </source>
</evidence>
<keyword evidence="1" id="KW-0472">Membrane</keyword>
<keyword evidence="2" id="KW-0418">Kinase</keyword>
<evidence type="ECO:0000313" key="2">
    <source>
        <dbReference type="EMBL" id="PEM36407.1"/>
    </source>
</evidence>
<comment type="caution">
    <text evidence="2">The sequence shown here is derived from an EMBL/GenBank/DDBJ whole genome shotgun (WGS) entry which is preliminary data.</text>
</comment>
<dbReference type="Proteomes" id="UP000220621">
    <property type="component" value="Unassembled WGS sequence"/>
</dbReference>
<keyword evidence="1" id="KW-0812">Transmembrane</keyword>
<feature type="transmembrane region" description="Helical" evidence="1">
    <location>
        <begin position="6"/>
        <end position="24"/>
    </location>
</feature>
<evidence type="ECO:0000313" key="3">
    <source>
        <dbReference type="Proteomes" id="UP000220621"/>
    </source>
</evidence>
<sequence>YANVHIVFIWIFSMLKLNIGIFVYNELKSEISNEF</sequence>
<dbReference type="AlphaFoldDB" id="A0A2A8B2E9"/>
<feature type="non-terminal residue" evidence="2">
    <location>
        <position position="1"/>
    </location>
</feature>
<organism evidence="2 3">
    <name type="scientific">Bacillus wiedmannii</name>
    <dbReference type="NCBI Taxonomy" id="1890302"/>
    <lineage>
        <taxon>Bacteria</taxon>
        <taxon>Bacillati</taxon>
        <taxon>Bacillota</taxon>
        <taxon>Bacilli</taxon>
        <taxon>Bacillales</taxon>
        <taxon>Bacillaceae</taxon>
        <taxon>Bacillus</taxon>
        <taxon>Bacillus cereus group</taxon>
    </lineage>
</organism>
<protein>
    <submittedName>
        <fullName evidence="2">Serine kinase</fullName>
    </submittedName>
</protein>
<dbReference type="GO" id="GO:0016301">
    <property type="term" value="F:kinase activity"/>
    <property type="evidence" value="ECO:0007669"/>
    <property type="project" value="UniProtKB-KW"/>
</dbReference>
<name>A0A2A8B2E9_9BACI</name>
<keyword evidence="1" id="KW-1133">Transmembrane helix</keyword>
<dbReference type="EMBL" id="NUDL01000316">
    <property type="protein sequence ID" value="PEM36407.1"/>
    <property type="molecule type" value="Genomic_DNA"/>
</dbReference>
<accession>A0A2A8B2E9</accession>